<feature type="transmembrane region" description="Helical" evidence="1">
    <location>
        <begin position="25"/>
        <end position="44"/>
    </location>
</feature>
<evidence type="ECO:0000259" key="2">
    <source>
        <dbReference type="PROSITE" id="PS51465"/>
    </source>
</evidence>
<sequence length="121" mass="12859">MLHYNTVCTSIPIVPNPISALSMKLYFILLVVLVTVLSVIYGAPSKGSTKASLKKKQTCVKDCSDPDKPENSYKPICAGDGTKNISFGSACVLGNYNCENQKDLKIMAQGECPGGGGIRLS</sequence>
<dbReference type="InterPro" id="IPR036058">
    <property type="entry name" value="Kazal_dom_sf"/>
</dbReference>
<gene>
    <name evidence="3" type="ORF">CEUTPL_LOCUS9868</name>
</gene>
<dbReference type="InterPro" id="IPR002350">
    <property type="entry name" value="Kazal_dom"/>
</dbReference>
<dbReference type="OrthoDB" id="6817055at2759"/>
<dbReference type="SMART" id="SM00280">
    <property type="entry name" value="KAZAL"/>
    <property type="match status" value="1"/>
</dbReference>
<keyword evidence="4" id="KW-1185">Reference proteome</keyword>
<protein>
    <recommendedName>
        <fullName evidence="2">Kazal-like domain-containing protein</fullName>
    </recommendedName>
</protein>
<evidence type="ECO:0000313" key="4">
    <source>
        <dbReference type="Proteomes" id="UP001152799"/>
    </source>
</evidence>
<dbReference type="Pfam" id="PF07648">
    <property type="entry name" value="Kazal_2"/>
    <property type="match status" value="1"/>
</dbReference>
<accession>A0A9N9MVA0</accession>
<dbReference type="EMBL" id="OU892281">
    <property type="protein sequence ID" value="CAG9769356.1"/>
    <property type="molecule type" value="Genomic_DNA"/>
</dbReference>
<proteinExistence type="predicted"/>
<keyword evidence="1" id="KW-0472">Membrane</keyword>
<dbReference type="AlphaFoldDB" id="A0A9N9MVA0"/>
<organism evidence="3 4">
    <name type="scientific">Ceutorhynchus assimilis</name>
    <name type="common">cabbage seed weevil</name>
    <dbReference type="NCBI Taxonomy" id="467358"/>
    <lineage>
        <taxon>Eukaryota</taxon>
        <taxon>Metazoa</taxon>
        <taxon>Ecdysozoa</taxon>
        <taxon>Arthropoda</taxon>
        <taxon>Hexapoda</taxon>
        <taxon>Insecta</taxon>
        <taxon>Pterygota</taxon>
        <taxon>Neoptera</taxon>
        <taxon>Endopterygota</taxon>
        <taxon>Coleoptera</taxon>
        <taxon>Polyphaga</taxon>
        <taxon>Cucujiformia</taxon>
        <taxon>Curculionidae</taxon>
        <taxon>Ceutorhynchinae</taxon>
        <taxon>Ceutorhynchus</taxon>
    </lineage>
</organism>
<keyword evidence="1" id="KW-1133">Transmembrane helix</keyword>
<keyword evidence="1" id="KW-0812">Transmembrane</keyword>
<evidence type="ECO:0000313" key="3">
    <source>
        <dbReference type="EMBL" id="CAG9769356.1"/>
    </source>
</evidence>
<dbReference type="PROSITE" id="PS51465">
    <property type="entry name" value="KAZAL_2"/>
    <property type="match status" value="1"/>
</dbReference>
<name>A0A9N9MVA0_9CUCU</name>
<evidence type="ECO:0000256" key="1">
    <source>
        <dbReference type="SAM" id="Phobius"/>
    </source>
</evidence>
<feature type="domain" description="Kazal-like" evidence="2">
    <location>
        <begin position="60"/>
        <end position="114"/>
    </location>
</feature>
<reference evidence="3" key="1">
    <citation type="submission" date="2022-01" db="EMBL/GenBank/DDBJ databases">
        <authorList>
            <person name="King R."/>
        </authorList>
    </citation>
    <scope>NUCLEOTIDE SEQUENCE</scope>
</reference>
<dbReference type="Proteomes" id="UP001152799">
    <property type="component" value="Chromosome 5"/>
</dbReference>
<dbReference type="SUPFAM" id="SSF100895">
    <property type="entry name" value="Kazal-type serine protease inhibitors"/>
    <property type="match status" value="1"/>
</dbReference>
<dbReference type="CDD" id="cd00104">
    <property type="entry name" value="KAZAL_FS"/>
    <property type="match status" value="1"/>
</dbReference>
<dbReference type="Gene3D" id="3.30.60.30">
    <property type="match status" value="1"/>
</dbReference>